<dbReference type="GO" id="GO:0006412">
    <property type="term" value="P:translation"/>
    <property type="evidence" value="ECO:0007669"/>
    <property type="project" value="UniProtKB-UniRule"/>
</dbReference>
<comment type="similarity">
    <text evidence="1 6 7">Belongs to the bacterial ribosomal protein bL21 family.</text>
</comment>
<comment type="caution">
    <text evidence="8">The sequence shown here is derived from an EMBL/GenBank/DDBJ whole genome shotgun (WGS) entry which is preliminary data.</text>
</comment>
<evidence type="ECO:0000256" key="7">
    <source>
        <dbReference type="RuleBase" id="RU000562"/>
    </source>
</evidence>
<keyword evidence="3 6" id="KW-0694">RNA-binding</keyword>
<organism evidence="8 9">
    <name type="scientific">Polyangium spumosum</name>
    <dbReference type="NCBI Taxonomy" id="889282"/>
    <lineage>
        <taxon>Bacteria</taxon>
        <taxon>Pseudomonadati</taxon>
        <taxon>Myxococcota</taxon>
        <taxon>Polyangia</taxon>
        <taxon>Polyangiales</taxon>
        <taxon>Polyangiaceae</taxon>
        <taxon>Polyangium</taxon>
    </lineage>
</organism>
<evidence type="ECO:0000313" key="8">
    <source>
        <dbReference type="EMBL" id="MRG94476.1"/>
    </source>
</evidence>
<gene>
    <name evidence="6 8" type="primary">rplU</name>
    <name evidence="8" type="ORF">GF068_21505</name>
</gene>
<dbReference type="InterPro" id="IPR001787">
    <property type="entry name" value="Ribosomal_bL21"/>
</dbReference>
<keyword evidence="2 6" id="KW-0699">rRNA-binding</keyword>
<evidence type="ECO:0000313" key="9">
    <source>
        <dbReference type="Proteomes" id="UP000440224"/>
    </source>
</evidence>
<dbReference type="InterPro" id="IPR036164">
    <property type="entry name" value="bL21-like_sf"/>
</dbReference>
<proteinExistence type="inferred from homology"/>
<dbReference type="GO" id="GO:1990904">
    <property type="term" value="C:ribonucleoprotein complex"/>
    <property type="evidence" value="ECO:0007669"/>
    <property type="project" value="UniProtKB-KW"/>
</dbReference>
<dbReference type="Proteomes" id="UP000440224">
    <property type="component" value="Unassembled WGS sequence"/>
</dbReference>
<dbReference type="PROSITE" id="PS01169">
    <property type="entry name" value="RIBOSOMAL_L21"/>
    <property type="match status" value="1"/>
</dbReference>
<dbReference type="SUPFAM" id="SSF141091">
    <property type="entry name" value="L21p-like"/>
    <property type="match status" value="1"/>
</dbReference>
<evidence type="ECO:0000256" key="2">
    <source>
        <dbReference type="ARBA" id="ARBA00022730"/>
    </source>
</evidence>
<evidence type="ECO:0000256" key="1">
    <source>
        <dbReference type="ARBA" id="ARBA00008563"/>
    </source>
</evidence>
<dbReference type="EMBL" id="WJIE01000006">
    <property type="protein sequence ID" value="MRG94476.1"/>
    <property type="molecule type" value="Genomic_DNA"/>
</dbReference>
<evidence type="ECO:0000256" key="5">
    <source>
        <dbReference type="ARBA" id="ARBA00023274"/>
    </source>
</evidence>
<dbReference type="InterPro" id="IPR028909">
    <property type="entry name" value="bL21-like"/>
</dbReference>
<sequence length="102" mass="11329">MYAVIKTGGKQYRVSEGQVLRVEKLSGNAGDTVTFNEVLLVGGEATKIGQPHVAGAKVEAQIKAQDRGKKVVIFKFRRRKNYRRKTGHRQPYTELKITGISA</sequence>
<dbReference type="RefSeq" id="WP_153821331.1">
    <property type="nucleotide sequence ID" value="NZ_WJIE01000006.1"/>
</dbReference>
<dbReference type="GO" id="GO:0003735">
    <property type="term" value="F:structural constituent of ribosome"/>
    <property type="evidence" value="ECO:0007669"/>
    <property type="project" value="InterPro"/>
</dbReference>
<keyword evidence="9" id="KW-1185">Reference proteome</keyword>
<comment type="subunit">
    <text evidence="6">Part of the 50S ribosomal subunit. Contacts protein L20.</text>
</comment>
<dbReference type="OrthoDB" id="9813334at2"/>
<protein>
    <recommendedName>
        <fullName evidence="6">Large ribosomal subunit protein bL21</fullName>
    </recommendedName>
</protein>
<reference evidence="8 9" key="1">
    <citation type="submission" date="2019-10" db="EMBL/GenBank/DDBJ databases">
        <title>A soil myxobacterium in the family Polyangiaceae.</title>
        <authorList>
            <person name="Li Y."/>
            <person name="Wang J."/>
        </authorList>
    </citation>
    <scope>NUCLEOTIDE SEQUENCE [LARGE SCALE GENOMIC DNA]</scope>
    <source>
        <strain evidence="8 9">DSM 14734</strain>
    </source>
</reference>
<accession>A0A6N7PUJ4</accession>
<keyword evidence="4 6" id="KW-0689">Ribosomal protein</keyword>
<dbReference type="GO" id="GO:0005840">
    <property type="term" value="C:ribosome"/>
    <property type="evidence" value="ECO:0007669"/>
    <property type="project" value="UniProtKB-KW"/>
</dbReference>
<dbReference type="NCBIfam" id="TIGR00061">
    <property type="entry name" value="L21"/>
    <property type="match status" value="1"/>
</dbReference>
<name>A0A6N7PUJ4_9BACT</name>
<evidence type="ECO:0000256" key="4">
    <source>
        <dbReference type="ARBA" id="ARBA00022980"/>
    </source>
</evidence>
<evidence type="ECO:0000256" key="6">
    <source>
        <dbReference type="HAMAP-Rule" id="MF_01363"/>
    </source>
</evidence>
<evidence type="ECO:0000256" key="3">
    <source>
        <dbReference type="ARBA" id="ARBA00022884"/>
    </source>
</evidence>
<dbReference type="HAMAP" id="MF_01363">
    <property type="entry name" value="Ribosomal_bL21"/>
    <property type="match status" value="1"/>
</dbReference>
<dbReference type="GO" id="GO:0019843">
    <property type="term" value="F:rRNA binding"/>
    <property type="evidence" value="ECO:0007669"/>
    <property type="project" value="UniProtKB-UniRule"/>
</dbReference>
<dbReference type="PANTHER" id="PTHR21349:SF0">
    <property type="entry name" value="LARGE RIBOSOMAL SUBUNIT PROTEIN BL21M"/>
    <property type="match status" value="1"/>
</dbReference>
<dbReference type="InterPro" id="IPR018258">
    <property type="entry name" value="Ribosomal_bL21_CS"/>
</dbReference>
<keyword evidence="5 6" id="KW-0687">Ribonucleoprotein</keyword>
<dbReference type="AlphaFoldDB" id="A0A6N7PUJ4"/>
<dbReference type="GO" id="GO:0005737">
    <property type="term" value="C:cytoplasm"/>
    <property type="evidence" value="ECO:0007669"/>
    <property type="project" value="UniProtKB-ARBA"/>
</dbReference>
<comment type="function">
    <text evidence="6 7">This protein binds to 23S rRNA in the presence of protein L20.</text>
</comment>
<dbReference type="PANTHER" id="PTHR21349">
    <property type="entry name" value="50S RIBOSOMAL PROTEIN L21"/>
    <property type="match status" value="1"/>
</dbReference>
<dbReference type="Pfam" id="PF00829">
    <property type="entry name" value="Ribosomal_L21p"/>
    <property type="match status" value="1"/>
</dbReference>